<dbReference type="PANTHER" id="PTHR23080:SF133">
    <property type="entry name" value="SI:CH211-262I1.5-RELATED"/>
    <property type="match status" value="1"/>
</dbReference>
<feature type="domain" description="DDE Tnp4" evidence="3">
    <location>
        <begin position="5"/>
        <end position="114"/>
    </location>
</feature>
<dbReference type="EMBL" id="VTPC01047379">
    <property type="protein sequence ID" value="KAF2890736.1"/>
    <property type="molecule type" value="Genomic_DNA"/>
</dbReference>
<dbReference type="GO" id="GO:0046872">
    <property type="term" value="F:metal ion binding"/>
    <property type="evidence" value="ECO:0007669"/>
    <property type="project" value="UniProtKB-KW"/>
</dbReference>
<dbReference type="InterPro" id="IPR027806">
    <property type="entry name" value="HARBI1_dom"/>
</dbReference>
<protein>
    <recommendedName>
        <fullName evidence="3">DDE Tnp4 domain-containing protein</fullName>
    </recommendedName>
</protein>
<dbReference type="Proteomes" id="UP000801492">
    <property type="component" value="Unassembled WGS sequence"/>
</dbReference>
<comment type="caution">
    <text evidence="4">The sequence shown here is derived from an EMBL/GenBank/DDBJ whole genome shotgun (WGS) entry which is preliminary data.</text>
</comment>
<dbReference type="PANTHER" id="PTHR23080">
    <property type="entry name" value="THAP DOMAIN PROTEIN"/>
    <property type="match status" value="1"/>
</dbReference>
<gene>
    <name evidence="4" type="ORF">ILUMI_15437</name>
</gene>
<sequence length="114" mass="13269">MVTFHLYPGRISDKEIFNRCGILNLLERGDSVMVDKSYIIQNELLERSVDLNIPPFLPVDNKQFSPADLKETQEIASLRIHVERVISEIKDFRILKFVFPNSAYSSLNQIWKIC</sequence>
<dbReference type="AlphaFoldDB" id="A0A8K0CS96"/>
<accession>A0A8K0CS96</accession>
<evidence type="ECO:0000313" key="4">
    <source>
        <dbReference type="EMBL" id="KAF2890736.1"/>
    </source>
</evidence>
<evidence type="ECO:0000256" key="2">
    <source>
        <dbReference type="ARBA" id="ARBA00022723"/>
    </source>
</evidence>
<comment type="cofactor">
    <cofactor evidence="1">
        <name>a divalent metal cation</name>
        <dbReference type="ChEBI" id="CHEBI:60240"/>
    </cofactor>
</comment>
<dbReference type="Pfam" id="PF13359">
    <property type="entry name" value="DDE_Tnp_4"/>
    <property type="match status" value="1"/>
</dbReference>
<evidence type="ECO:0000313" key="5">
    <source>
        <dbReference type="Proteomes" id="UP000801492"/>
    </source>
</evidence>
<keyword evidence="5" id="KW-1185">Reference proteome</keyword>
<organism evidence="4 5">
    <name type="scientific">Ignelater luminosus</name>
    <name type="common">Cucubano</name>
    <name type="synonym">Pyrophorus luminosus</name>
    <dbReference type="NCBI Taxonomy" id="2038154"/>
    <lineage>
        <taxon>Eukaryota</taxon>
        <taxon>Metazoa</taxon>
        <taxon>Ecdysozoa</taxon>
        <taxon>Arthropoda</taxon>
        <taxon>Hexapoda</taxon>
        <taxon>Insecta</taxon>
        <taxon>Pterygota</taxon>
        <taxon>Neoptera</taxon>
        <taxon>Endopterygota</taxon>
        <taxon>Coleoptera</taxon>
        <taxon>Polyphaga</taxon>
        <taxon>Elateriformia</taxon>
        <taxon>Elateroidea</taxon>
        <taxon>Elateridae</taxon>
        <taxon>Agrypninae</taxon>
        <taxon>Pyrophorini</taxon>
        <taxon>Ignelater</taxon>
    </lineage>
</organism>
<evidence type="ECO:0000259" key="3">
    <source>
        <dbReference type="Pfam" id="PF13359"/>
    </source>
</evidence>
<keyword evidence="2" id="KW-0479">Metal-binding</keyword>
<proteinExistence type="predicted"/>
<reference evidence="4" key="1">
    <citation type="submission" date="2019-08" db="EMBL/GenBank/DDBJ databases">
        <title>The genome of the North American firefly Photinus pyralis.</title>
        <authorList>
            <consortium name="Photinus pyralis genome working group"/>
            <person name="Fallon T.R."/>
            <person name="Sander Lower S.E."/>
            <person name="Weng J.-K."/>
        </authorList>
    </citation>
    <scope>NUCLEOTIDE SEQUENCE</scope>
    <source>
        <strain evidence="4">TRF0915ILg1</strain>
        <tissue evidence="4">Whole body</tissue>
    </source>
</reference>
<dbReference type="OrthoDB" id="6496153at2759"/>
<name>A0A8K0CS96_IGNLU</name>
<evidence type="ECO:0000256" key="1">
    <source>
        <dbReference type="ARBA" id="ARBA00001968"/>
    </source>
</evidence>